<sequence>MRPATPPELHTRAVDLPEWLQRLLYLLLLGSALISVVYVGEFSPLPMTGLLDAWVLLVAGWILLRGRIIAPLTLIVLAAYIGTRILGALFEQPPLEDLLQAHRWLVYLVVFAMARGHRWSRTDLLHRLAWWLIGLATVKSLLTAVFVGPDQRPGLFLENNFELALFTALAAVVHRQNAPHRILLVVLLGVLTVLSGSRSGALTYLVLVVYTLWSSRTTDVFLKYLAGLVPVAAAAIPWLIFQARSAESQVIDRVHFFEVLQKETANWGWTERLYGTPPITPLSAGACEELAYYERLFSTAGDGRCYSVILHSFAMRLYYDGGVLALLLAVIVPIVVMHMSRVSWALIIALMAIATINSLSVSGLNNPYVALPILLAVLTAPGLEKVSPQLEASRRPPIQPYVPHEGAFR</sequence>
<feature type="transmembrane region" description="Helical" evidence="1">
    <location>
        <begin position="20"/>
        <end position="39"/>
    </location>
</feature>
<gene>
    <name evidence="2" type="ORF">H4W27_000880</name>
</gene>
<feature type="transmembrane region" description="Helical" evidence="1">
    <location>
        <begin position="182"/>
        <end position="209"/>
    </location>
</feature>
<organism evidence="2 3">
    <name type="scientific">Nesterenkonia lutea</name>
    <dbReference type="NCBI Taxonomy" id="272919"/>
    <lineage>
        <taxon>Bacteria</taxon>
        <taxon>Bacillati</taxon>
        <taxon>Actinomycetota</taxon>
        <taxon>Actinomycetes</taxon>
        <taxon>Micrococcales</taxon>
        <taxon>Micrococcaceae</taxon>
        <taxon>Nesterenkonia</taxon>
    </lineage>
</organism>
<dbReference type="Proteomes" id="UP000643525">
    <property type="component" value="Unassembled WGS sequence"/>
</dbReference>
<keyword evidence="3" id="KW-1185">Reference proteome</keyword>
<accession>A0ABR9JCV4</accession>
<feature type="transmembrane region" description="Helical" evidence="1">
    <location>
        <begin position="128"/>
        <end position="148"/>
    </location>
</feature>
<dbReference type="EMBL" id="JADBED010000001">
    <property type="protein sequence ID" value="MBE1523762.1"/>
    <property type="molecule type" value="Genomic_DNA"/>
</dbReference>
<evidence type="ECO:0000256" key="1">
    <source>
        <dbReference type="SAM" id="Phobius"/>
    </source>
</evidence>
<dbReference type="RefSeq" id="WP_192594870.1">
    <property type="nucleotide sequence ID" value="NZ_BAAALJ010000014.1"/>
</dbReference>
<evidence type="ECO:0000313" key="3">
    <source>
        <dbReference type="Proteomes" id="UP000643525"/>
    </source>
</evidence>
<keyword evidence="1" id="KW-0812">Transmembrane</keyword>
<name>A0ABR9JCV4_9MICC</name>
<keyword evidence="1" id="KW-0472">Membrane</keyword>
<feature type="transmembrane region" description="Helical" evidence="1">
    <location>
        <begin position="342"/>
        <end position="364"/>
    </location>
</feature>
<comment type="caution">
    <text evidence="2">The sequence shown here is derived from an EMBL/GenBank/DDBJ whole genome shotgun (WGS) entry which is preliminary data.</text>
</comment>
<protein>
    <submittedName>
        <fullName evidence="2">Uncharacterized protein</fullName>
    </submittedName>
</protein>
<proteinExistence type="predicted"/>
<keyword evidence="1" id="KW-1133">Transmembrane helix</keyword>
<reference evidence="2 3" key="1">
    <citation type="submission" date="2020-10" db="EMBL/GenBank/DDBJ databases">
        <title>Sequencing the genomes of 1000 actinobacteria strains.</title>
        <authorList>
            <person name="Klenk H.-P."/>
        </authorList>
    </citation>
    <scope>NUCLEOTIDE SEQUENCE [LARGE SCALE GENOMIC DNA]</scope>
    <source>
        <strain evidence="2 3">DSM 15666</strain>
    </source>
</reference>
<evidence type="ECO:0000313" key="2">
    <source>
        <dbReference type="EMBL" id="MBE1523762.1"/>
    </source>
</evidence>
<feature type="transmembrane region" description="Helical" evidence="1">
    <location>
        <begin position="317"/>
        <end position="336"/>
    </location>
</feature>
<feature type="transmembrane region" description="Helical" evidence="1">
    <location>
        <begin position="221"/>
        <end position="241"/>
    </location>
</feature>